<dbReference type="AlphaFoldDB" id="A0A1I0RKG3"/>
<dbReference type="Proteomes" id="UP000199437">
    <property type="component" value="Unassembled WGS sequence"/>
</dbReference>
<organism evidence="1 2">
    <name type="scientific">Roseivirga pacifica</name>
    <dbReference type="NCBI Taxonomy" id="1267423"/>
    <lineage>
        <taxon>Bacteria</taxon>
        <taxon>Pseudomonadati</taxon>
        <taxon>Bacteroidota</taxon>
        <taxon>Cytophagia</taxon>
        <taxon>Cytophagales</taxon>
        <taxon>Roseivirgaceae</taxon>
        <taxon>Roseivirga</taxon>
    </lineage>
</organism>
<dbReference type="GeneID" id="99988304"/>
<dbReference type="STRING" id="1267423.SAMN05216290_3634"/>
<evidence type="ECO:0000313" key="2">
    <source>
        <dbReference type="Proteomes" id="UP000199437"/>
    </source>
</evidence>
<accession>A0A1I0RKG3</accession>
<protein>
    <recommendedName>
        <fullName evidence="3">UspA domain-containing protein</fullName>
    </recommendedName>
</protein>
<dbReference type="RefSeq" id="WP_090260512.1">
    <property type="nucleotide sequence ID" value="NZ_FOIR01000004.1"/>
</dbReference>
<keyword evidence="2" id="KW-1185">Reference proteome</keyword>
<dbReference type="EMBL" id="FOIR01000004">
    <property type="protein sequence ID" value="SEW40782.1"/>
    <property type="molecule type" value="Genomic_DNA"/>
</dbReference>
<dbReference type="OrthoDB" id="979783at2"/>
<gene>
    <name evidence="1" type="ORF">SAMN05216290_3634</name>
</gene>
<evidence type="ECO:0000313" key="1">
    <source>
        <dbReference type="EMBL" id="SEW40782.1"/>
    </source>
</evidence>
<evidence type="ECO:0008006" key="3">
    <source>
        <dbReference type="Google" id="ProtNLM"/>
    </source>
</evidence>
<name>A0A1I0RKG3_9BACT</name>
<proteinExistence type="predicted"/>
<reference evidence="2" key="1">
    <citation type="submission" date="2016-10" db="EMBL/GenBank/DDBJ databases">
        <authorList>
            <person name="Varghese N."/>
            <person name="Submissions S."/>
        </authorList>
    </citation>
    <scope>NUCLEOTIDE SEQUENCE [LARGE SCALE GENOMIC DNA]</scope>
    <source>
        <strain evidence="2">CGMCC 1.12402</strain>
    </source>
</reference>
<sequence>MKHKILIAADQNSAINDLVKQTLGLLNEVDTKLFSLCLLDAQFEKKLAVAGAAGQHNKPDLISTIEFELNFDEAACQWSNVEVVKDAFGTSSLKSVSTVADLLVVDMKVLLHDYGLKTLKELLKRVDCPVLLISEHLVIDNLVIVHSGSTGIVSGVKHFLNLFATSLRDLPVSVYVSDPESGTHIDNEKAFISYLKLFFNDIGIQLIHGNIQDNLFETVSRQSPSSLVIMDKQVSSLLVTKKGEMADKFTSFIYNKEY</sequence>